<evidence type="ECO:0000256" key="1">
    <source>
        <dbReference type="SAM" id="MobiDB-lite"/>
    </source>
</evidence>
<gene>
    <name evidence="2" type="ORF">SAMN05444370_10637</name>
</gene>
<organism evidence="2 3">
    <name type="scientific">Rubrimonas cliftonensis</name>
    <dbReference type="NCBI Taxonomy" id="89524"/>
    <lineage>
        <taxon>Bacteria</taxon>
        <taxon>Pseudomonadati</taxon>
        <taxon>Pseudomonadota</taxon>
        <taxon>Alphaproteobacteria</taxon>
        <taxon>Rhodobacterales</taxon>
        <taxon>Paracoccaceae</taxon>
        <taxon>Rubrimonas</taxon>
    </lineage>
</organism>
<accession>A0A1H4BTP5</accession>
<evidence type="ECO:0000313" key="3">
    <source>
        <dbReference type="Proteomes" id="UP000198703"/>
    </source>
</evidence>
<dbReference type="Proteomes" id="UP000198703">
    <property type="component" value="Unassembled WGS sequence"/>
</dbReference>
<dbReference type="AlphaFoldDB" id="A0A1H4BTP5"/>
<dbReference type="EMBL" id="FNQM01000006">
    <property type="protein sequence ID" value="SEA51473.1"/>
    <property type="molecule type" value="Genomic_DNA"/>
</dbReference>
<reference evidence="2 3" key="1">
    <citation type="submission" date="2016-10" db="EMBL/GenBank/DDBJ databases">
        <authorList>
            <person name="de Groot N.N."/>
        </authorList>
    </citation>
    <scope>NUCLEOTIDE SEQUENCE [LARGE SCALE GENOMIC DNA]</scope>
    <source>
        <strain evidence="2 3">DSM 15345</strain>
    </source>
</reference>
<proteinExistence type="predicted"/>
<dbReference type="STRING" id="89524.SAMN05444370_10637"/>
<dbReference type="RefSeq" id="WP_093253457.1">
    <property type="nucleotide sequence ID" value="NZ_FNQM01000006.1"/>
</dbReference>
<protein>
    <submittedName>
        <fullName evidence="2">Uncharacterized protein</fullName>
    </submittedName>
</protein>
<evidence type="ECO:0000313" key="2">
    <source>
        <dbReference type="EMBL" id="SEA51473.1"/>
    </source>
</evidence>
<sequence>MSGARSPAAVFAERLEVVLEIGAANAACHRAQAAAGGAQIAVARLEARLAGGDETAEIEAELAAAYLEDDAALAALARAEARVGALDARLAAIDADLAAAQEREAAAQGREAYLRDSAGTAPGKEQSDVL</sequence>
<keyword evidence="3" id="KW-1185">Reference proteome</keyword>
<name>A0A1H4BTP5_9RHOB</name>
<feature type="region of interest" description="Disordered" evidence="1">
    <location>
        <begin position="109"/>
        <end position="130"/>
    </location>
</feature>